<reference evidence="12 13" key="1">
    <citation type="submission" date="2025-04" db="UniProtKB">
        <authorList>
            <consortium name="RefSeq"/>
        </authorList>
    </citation>
    <scope>IDENTIFICATION</scope>
    <source>
        <strain evidence="12 13">MV-25-SWS-2005</strain>
        <tissue evidence="12 13">Whole body</tissue>
    </source>
</reference>
<accession>A0A6I8V1G7</accession>
<protein>
    <recommendedName>
        <fullName evidence="2">asparaginase</fullName>
        <ecNumber evidence="2">3.5.1.1</ecNumber>
    </recommendedName>
</protein>
<dbReference type="InterPro" id="IPR041725">
    <property type="entry name" value="L-asparaginase_I"/>
</dbReference>
<comment type="catalytic activity">
    <reaction evidence="4">
        <text>L-asparagine + H2O = L-aspartate + NH4(+)</text>
        <dbReference type="Rhea" id="RHEA:21016"/>
        <dbReference type="ChEBI" id="CHEBI:15377"/>
        <dbReference type="ChEBI" id="CHEBI:28938"/>
        <dbReference type="ChEBI" id="CHEBI:29991"/>
        <dbReference type="ChEBI" id="CHEBI:58048"/>
        <dbReference type="EC" id="3.5.1.1"/>
    </reaction>
</comment>
<evidence type="ECO:0000313" key="13">
    <source>
        <dbReference type="RefSeq" id="XP_015044509.2"/>
    </source>
</evidence>
<dbReference type="PANTHER" id="PTHR11707">
    <property type="entry name" value="L-ASPARAGINASE"/>
    <property type="match status" value="1"/>
</dbReference>
<sequence length="360" mass="39137">MSKCLNFKRVLVIYTGGTIGMTPNDNGVLVPEPKAFERFIRKDVSLHDPSLQVPDGFLALPLVKGQSVRVIYQFIEYDPLLDSSNMAGKDWKRIAQDIGRTYDLFDGFVVLHGTDTLAYTSSALSFFLENLDKPVVVTGSMIPIYETRTDGRNNFVSSLIISGCYKIPEVCVVFANKLLRGNRTVKVNCNSLDAFDSPNAPLLGTFEGDIIINNFLVRPGPGARPLAVTGEFQMNVASLRITPDMSLDLIRSALAEPIMGVVLESYGSGNIPSNWTEITSLLRSAVNRGVIIVNCTQCLSGSVAAIYDAGAVLSDLGVLSGSDMTSEAAYTKLAYVLGTDLPHHNKIELMKMNLRGEITA</sequence>
<organism evidence="11 12">
    <name type="scientific">Drosophila pseudoobscura pseudoobscura</name>
    <name type="common">Fruit fly</name>
    <dbReference type="NCBI Taxonomy" id="46245"/>
    <lineage>
        <taxon>Eukaryota</taxon>
        <taxon>Metazoa</taxon>
        <taxon>Ecdysozoa</taxon>
        <taxon>Arthropoda</taxon>
        <taxon>Hexapoda</taxon>
        <taxon>Insecta</taxon>
        <taxon>Pterygota</taxon>
        <taxon>Neoptera</taxon>
        <taxon>Endopterygota</taxon>
        <taxon>Diptera</taxon>
        <taxon>Brachycera</taxon>
        <taxon>Muscomorpha</taxon>
        <taxon>Ephydroidea</taxon>
        <taxon>Drosophilidae</taxon>
        <taxon>Drosophila</taxon>
        <taxon>Sophophora</taxon>
    </lineage>
</organism>
<dbReference type="KEGG" id="dpo:6899222"/>
<dbReference type="SUPFAM" id="SSF53774">
    <property type="entry name" value="Glutaminase/Asparaginase"/>
    <property type="match status" value="1"/>
</dbReference>
<dbReference type="SMART" id="SM00870">
    <property type="entry name" value="Asparaginase"/>
    <property type="match status" value="1"/>
</dbReference>
<dbReference type="Gene3D" id="3.40.50.1170">
    <property type="entry name" value="L-asparaginase, N-terminal domain"/>
    <property type="match status" value="1"/>
</dbReference>
<proteinExistence type="inferred from homology"/>
<dbReference type="PIRSF" id="PIRSF500176">
    <property type="entry name" value="L_ASNase"/>
    <property type="match status" value="1"/>
</dbReference>
<dbReference type="ExpressionAtlas" id="A0A6I8V1G7">
    <property type="expression patterns" value="baseline"/>
</dbReference>
<dbReference type="FunFam" id="3.40.50.1170:FF:000001">
    <property type="entry name" value="L-asparaginase 2"/>
    <property type="match status" value="1"/>
</dbReference>
<dbReference type="InterPro" id="IPR006034">
    <property type="entry name" value="Asparaginase/glutaminase-like"/>
</dbReference>
<dbReference type="PROSITE" id="PS00144">
    <property type="entry name" value="ASN_GLN_ASE_1"/>
    <property type="match status" value="1"/>
</dbReference>
<dbReference type="SFLD" id="SFLDS00057">
    <property type="entry name" value="Glutaminase/Asparaginase"/>
    <property type="match status" value="1"/>
</dbReference>
<evidence type="ECO:0000256" key="1">
    <source>
        <dbReference type="ARBA" id="ARBA00010518"/>
    </source>
</evidence>
<evidence type="ECO:0000259" key="9">
    <source>
        <dbReference type="Pfam" id="PF00710"/>
    </source>
</evidence>
<dbReference type="InterPro" id="IPR036152">
    <property type="entry name" value="Asp/glu_Ase-like_sf"/>
</dbReference>
<dbReference type="Pfam" id="PF00710">
    <property type="entry name" value="Asparaginase"/>
    <property type="match status" value="1"/>
</dbReference>
<dbReference type="PIRSF" id="PIRSF001220">
    <property type="entry name" value="L-ASNase_gatD"/>
    <property type="match status" value="1"/>
</dbReference>
<keyword evidence="3" id="KW-0378">Hydrolase</keyword>
<feature type="active site" evidence="8">
    <location>
        <position position="114"/>
    </location>
</feature>
<dbReference type="InterPro" id="IPR027473">
    <property type="entry name" value="L-asparaginase_C"/>
</dbReference>
<dbReference type="RefSeq" id="XP_015044509.2">
    <property type="nucleotide sequence ID" value="XM_015189023.2"/>
</dbReference>
<name>A0A6I8V1G7_DROPS</name>
<dbReference type="InterPro" id="IPR027475">
    <property type="entry name" value="Asparaginase/glutaminase_AS2"/>
</dbReference>
<dbReference type="InterPro" id="IPR027474">
    <property type="entry name" value="L-asparaginase_N"/>
</dbReference>
<comment type="similarity">
    <text evidence="1">Belongs to the asparaginase 1 family.</text>
</comment>
<dbReference type="PRINTS" id="PR00139">
    <property type="entry name" value="ASNGLNASE"/>
</dbReference>
<dbReference type="GO" id="GO:0006528">
    <property type="term" value="P:asparagine metabolic process"/>
    <property type="evidence" value="ECO:0007669"/>
    <property type="project" value="UniProtKB-ARBA"/>
</dbReference>
<dbReference type="InterPro" id="IPR037152">
    <property type="entry name" value="L-asparaginase_N_sf"/>
</dbReference>
<feature type="domain" description="Asparaginase/glutaminase C-terminal" evidence="10">
    <location>
        <begin position="235"/>
        <end position="343"/>
    </location>
</feature>
<feature type="binding site" evidence="6">
    <location>
        <begin position="114"/>
        <end position="115"/>
    </location>
    <ligand>
        <name>substrate</name>
    </ligand>
</feature>
<feature type="binding site" evidence="6">
    <location>
        <position position="83"/>
    </location>
    <ligand>
        <name>substrate</name>
    </ligand>
</feature>
<evidence type="ECO:0000313" key="11">
    <source>
        <dbReference type="Proteomes" id="UP000001819"/>
    </source>
</evidence>
<dbReference type="Proteomes" id="UP000001819">
    <property type="component" value="Chromosome 4"/>
</dbReference>
<evidence type="ECO:0000256" key="8">
    <source>
        <dbReference type="PROSITE-ProRule" id="PRU10100"/>
    </source>
</evidence>
<evidence type="ECO:0000256" key="3">
    <source>
        <dbReference type="ARBA" id="ARBA00022801"/>
    </source>
</evidence>
<evidence type="ECO:0000313" key="12">
    <source>
        <dbReference type="RefSeq" id="XP_002136302.2"/>
    </source>
</evidence>
<evidence type="ECO:0000256" key="6">
    <source>
        <dbReference type="PIRSR" id="PIRSR001220-2"/>
    </source>
</evidence>
<dbReference type="CDD" id="cd08963">
    <property type="entry name" value="L-asparaginase_I"/>
    <property type="match status" value="1"/>
</dbReference>
<dbReference type="Gene3D" id="3.40.50.40">
    <property type="match status" value="1"/>
</dbReference>
<dbReference type="FunFam" id="3.40.50.40:FF:000001">
    <property type="entry name" value="L-asparaginase 1"/>
    <property type="match status" value="1"/>
</dbReference>
<evidence type="ECO:0000256" key="4">
    <source>
        <dbReference type="ARBA" id="ARBA00049366"/>
    </source>
</evidence>
<dbReference type="PROSITE" id="PS00917">
    <property type="entry name" value="ASN_GLN_ASE_2"/>
    <property type="match status" value="1"/>
</dbReference>
<dbReference type="GO" id="GO:0004067">
    <property type="term" value="F:asparaginase activity"/>
    <property type="evidence" value="ECO:0007669"/>
    <property type="project" value="UniProtKB-UniRule"/>
</dbReference>
<feature type="domain" description="L-asparaginase N-terminal" evidence="9">
    <location>
        <begin position="9"/>
        <end position="212"/>
    </location>
</feature>
<keyword evidence="11" id="KW-1185">Reference proteome</keyword>
<dbReference type="PANTHER" id="PTHR11707:SF28">
    <property type="entry name" value="60 KDA LYSOPHOSPHOLIPASE"/>
    <property type="match status" value="1"/>
</dbReference>
<evidence type="ECO:0000256" key="2">
    <source>
        <dbReference type="ARBA" id="ARBA00012920"/>
    </source>
</evidence>
<dbReference type="RefSeq" id="XP_002136302.2">
    <property type="nucleotide sequence ID" value="XM_002136266.3"/>
</dbReference>
<gene>
    <name evidence="12" type="primary">LOC6899222</name>
    <name evidence="13" type="synonym">LOC26534109</name>
</gene>
<evidence type="ECO:0000256" key="5">
    <source>
        <dbReference type="PIRSR" id="PIRSR001220-1"/>
    </source>
</evidence>
<dbReference type="PROSITE" id="PS51732">
    <property type="entry name" value="ASN_GLN_ASE_3"/>
    <property type="match status" value="1"/>
</dbReference>
<dbReference type="Pfam" id="PF17763">
    <property type="entry name" value="Asparaginase_C"/>
    <property type="match status" value="1"/>
</dbReference>
<feature type="active site" description="O-isoaspartyl threonine intermediate" evidence="5">
    <location>
        <position position="18"/>
    </location>
</feature>
<dbReference type="InterPro" id="IPR040919">
    <property type="entry name" value="Asparaginase_C"/>
</dbReference>
<evidence type="ECO:0000259" key="10">
    <source>
        <dbReference type="Pfam" id="PF17763"/>
    </source>
</evidence>
<dbReference type="AlphaFoldDB" id="A0A6I8V1G7"/>
<dbReference type="EC" id="3.5.1.1" evidence="2"/>
<evidence type="ECO:0000256" key="7">
    <source>
        <dbReference type="PROSITE-ProRule" id="PRU10099"/>
    </source>
</evidence>
<feature type="active site" evidence="7">
    <location>
        <position position="18"/>
    </location>
</feature>
<dbReference type="InterPro" id="IPR020827">
    <property type="entry name" value="Asparaginase/glutaminase_AS1"/>
</dbReference>